<evidence type="ECO:0000256" key="1">
    <source>
        <dbReference type="SAM" id="MobiDB-lite"/>
    </source>
</evidence>
<evidence type="ECO:0000313" key="2">
    <source>
        <dbReference type="EMBL" id="MBU9712379.1"/>
    </source>
</evidence>
<comment type="caution">
    <text evidence="2">The sequence shown here is derived from an EMBL/GenBank/DDBJ whole genome shotgun (WGS) entry which is preliminary data.</text>
</comment>
<protein>
    <submittedName>
        <fullName evidence="2">Uncharacterized protein</fullName>
    </submittedName>
</protein>
<feature type="compositionally biased region" description="Basic and acidic residues" evidence="1">
    <location>
        <begin position="35"/>
        <end position="53"/>
    </location>
</feature>
<dbReference type="RefSeq" id="WP_217066565.1">
    <property type="nucleotide sequence ID" value="NZ_JAHQCS010000098.1"/>
</dbReference>
<proteinExistence type="predicted"/>
<feature type="region of interest" description="Disordered" evidence="1">
    <location>
        <begin position="23"/>
        <end position="63"/>
    </location>
</feature>
<name>A0ABS6JFD9_9BACI</name>
<reference evidence="2 3" key="1">
    <citation type="submission" date="2021-06" db="EMBL/GenBank/DDBJ databases">
        <title>Bacillus sp. RD4P76, an endophyte from a halophyte.</title>
        <authorList>
            <person name="Sun J.-Q."/>
        </authorList>
    </citation>
    <scope>NUCLEOTIDE SEQUENCE [LARGE SCALE GENOMIC DNA]</scope>
    <source>
        <strain evidence="2 3">CGMCC 1.15917</strain>
    </source>
</reference>
<organism evidence="2 3">
    <name type="scientific">Evansella tamaricis</name>
    <dbReference type="NCBI Taxonomy" id="2069301"/>
    <lineage>
        <taxon>Bacteria</taxon>
        <taxon>Bacillati</taxon>
        <taxon>Bacillota</taxon>
        <taxon>Bacilli</taxon>
        <taxon>Bacillales</taxon>
        <taxon>Bacillaceae</taxon>
        <taxon>Evansella</taxon>
    </lineage>
</organism>
<dbReference type="Proteomes" id="UP000784880">
    <property type="component" value="Unassembled WGS sequence"/>
</dbReference>
<dbReference type="EMBL" id="JAHQCS010000098">
    <property type="protein sequence ID" value="MBU9712379.1"/>
    <property type="molecule type" value="Genomic_DNA"/>
</dbReference>
<accession>A0ABS6JFD9</accession>
<keyword evidence="3" id="KW-1185">Reference proteome</keyword>
<sequence length="63" mass="6974">MLISIIVICAAVLIIGVTKYKDVKKKKVNPPKQWEGNKPDDVEQTEKITEHQKGNGRGGGPFQ</sequence>
<evidence type="ECO:0000313" key="3">
    <source>
        <dbReference type="Proteomes" id="UP000784880"/>
    </source>
</evidence>
<gene>
    <name evidence="2" type="ORF">KS419_11565</name>
</gene>